<keyword evidence="3" id="KW-1185">Reference proteome</keyword>
<dbReference type="RefSeq" id="XP_040791790.1">
    <property type="nucleotide sequence ID" value="XM_040928337.1"/>
</dbReference>
<evidence type="ECO:0000256" key="1">
    <source>
        <dbReference type="SAM" id="MobiDB-lite"/>
    </source>
</evidence>
<reference evidence="2" key="1">
    <citation type="submission" date="2020-01" db="EMBL/GenBank/DDBJ databases">
        <authorList>
            <consortium name="DOE Joint Genome Institute"/>
            <person name="Haridas S."/>
            <person name="Albert R."/>
            <person name="Binder M."/>
            <person name="Bloem J."/>
            <person name="Labutti K."/>
            <person name="Salamov A."/>
            <person name="Andreopoulos B."/>
            <person name="Baker S.E."/>
            <person name="Barry K."/>
            <person name="Bills G."/>
            <person name="Bluhm B.H."/>
            <person name="Cannon C."/>
            <person name="Castanera R."/>
            <person name="Culley D.E."/>
            <person name="Daum C."/>
            <person name="Ezra D."/>
            <person name="Gonzalez J.B."/>
            <person name="Henrissat B."/>
            <person name="Kuo A."/>
            <person name="Liang C."/>
            <person name="Lipzen A."/>
            <person name="Lutzoni F."/>
            <person name="Magnuson J."/>
            <person name="Mondo S."/>
            <person name="Nolan M."/>
            <person name="Ohm R."/>
            <person name="Pangilinan J."/>
            <person name="Park H.-J."/>
            <person name="Ramirez L."/>
            <person name="Alfaro M."/>
            <person name="Sun H."/>
            <person name="Tritt A."/>
            <person name="Yoshinaga Y."/>
            <person name="Zwiers L.-H."/>
            <person name="Turgeon B.G."/>
            <person name="Goodwin S.B."/>
            <person name="Spatafora J.W."/>
            <person name="Crous P.W."/>
            <person name="Grigoriev I.V."/>
        </authorList>
    </citation>
    <scope>NUCLEOTIDE SEQUENCE</scope>
    <source>
        <strain evidence="2">CBS 394.84</strain>
    </source>
</reference>
<dbReference type="PANTHER" id="PTHR40788:SF1">
    <property type="entry name" value="IPA PROTEIN"/>
    <property type="match status" value="1"/>
</dbReference>
<comment type="caution">
    <text evidence="2">The sequence shown here is derived from an EMBL/GenBank/DDBJ whole genome shotgun (WGS) entry which is preliminary data.</text>
</comment>
<dbReference type="EMBL" id="ML976615">
    <property type="protein sequence ID" value="KAF1849227.1"/>
    <property type="molecule type" value="Genomic_DNA"/>
</dbReference>
<dbReference type="PANTHER" id="PTHR40788">
    <property type="entry name" value="CLR5 DOMAIN-CONTAINING PROTEIN-RELATED"/>
    <property type="match status" value="1"/>
</dbReference>
<dbReference type="AlphaFoldDB" id="A0A9P4GP40"/>
<evidence type="ECO:0000313" key="2">
    <source>
        <dbReference type="EMBL" id="KAF1849227.1"/>
    </source>
</evidence>
<accession>A0A9P4GP40</accession>
<feature type="region of interest" description="Disordered" evidence="1">
    <location>
        <begin position="701"/>
        <end position="725"/>
    </location>
</feature>
<dbReference type="GeneID" id="63845590"/>
<evidence type="ECO:0000313" key="3">
    <source>
        <dbReference type="Proteomes" id="UP000800039"/>
    </source>
</evidence>
<sequence length="828" mass="95080">MQATNHLPSLMGTLDDLKAASPGFVRSHVPMCPPPCTCVDCETYYYAPDKQQVDRFRYTSTLTDAESRSLLKGYMKDICEAQRYLRKAIQQNGDYVLSRWRKLTQTKRVAMLQQVEPDLPLKKGLIADLESSGTPWRTCRKYRKYFLLPYLDVYTLSKNPSTLIGLLNTRAKNPVEEWAPFDHNQLRNSWGQGLFDSHFNVGAVILHGPNYGTLTKWEAQAAHRFDQVGFPRAQLIIEAQATLLRFLRQVVEKLLTGLPDGASASATKWDAFIESGLKMEGDTVRWSSFVNQPFTAPPRFDVDNLVSQVSARCESTNDHLWLLQTEPSYFKRYMHKIAQMQSVETIGRSRVGLVITNGEIIADIDINQFWRHTLLEFKHLQELYHRYRDSITPGAPLPIKVDNALGALELILVNQVHTRALQLFAVISQRPGFRHIYDSTRVTECTPGRKSAYETSIRIKERFTTSHGETAAYHTERLWWILMQLQGEPDLETRFPYAMLLDMLNDHLAKSPPAERERLDEILYEKLSDYVTLLELLWAIRMHCPRNKNRTVKECERTEDRLFWRASATGTGVLTRDATPIGELSAFEAARLPSGPRNGNWLQKFETAHQTLQEYWRKTFHIYERRNKVLGLRPDDVETNMEPLSFWKDPKYMAQLETKRTQILADTKKLTVPDSEDIFLPFPTTPEVPIKLDILPSKTKVKTRGEARSEESAQDEEAAAIREPTPAKIALPKRSYATFRYMFPTGPEERLKDVNWETFVMSMENAGFTARNGGGSIVMFEDENGGGKINFHKPHPDPSIDPVMLQSMGRRMNKWFGWTRETFSLAGK</sequence>
<name>A0A9P4GP40_9PLEO</name>
<gene>
    <name evidence="2" type="ORF">K460DRAFT_279546</name>
</gene>
<protein>
    <submittedName>
        <fullName evidence="2">Uncharacterized protein</fullName>
    </submittedName>
</protein>
<proteinExistence type="predicted"/>
<dbReference type="Proteomes" id="UP000800039">
    <property type="component" value="Unassembled WGS sequence"/>
</dbReference>
<organism evidence="2 3">
    <name type="scientific">Cucurbitaria berberidis CBS 394.84</name>
    <dbReference type="NCBI Taxonomy" id="1168544"/>
    <lineage>
        <taxon>Eukaryota</taxon>
        <taxon>Fungi</taxon>
        <taxon>Dikarya</taxon>
        <taxon>Ascomycota</taxon>
        <taxon>Pezizomycotina</taxon>
        <taxon>Dothideomycetes</taxon>
        <taxon>Pleosporomycetidae</taxon>
        <taxon>Pleosporales</taxon>
        <taxon>Pleosporineae</taxon>
        <taxon>Cucurbitariaceae</taxon>
        <taxon>Cucurbitaria</taxon>
    </lineage>
</organism>
<dbReference type="OrthoDB" id="2922289at2759"/>